<feature type="domain" description="Peptidase S8/S53" evidence="9">
    <location>
        <begin position="153"/>
        <end position="503"/>
    </location>
</feature>
<feature type="chain" id="PRO_5040330668" evidence="8">
    <location>
        <begin position="30"/>
        <end position="621"/>
    </location>
</feature>
<dbReference type="PRINTS" id="PR00723">
    <property type="entry name" value="SUBTILISIN"/>
</dbReference>
<dbReference type="InterPro" id="IPR037045">
    <property type="entry name" value="S8pro/Inhibitor_I9_sf"/>
</dbReference>
<dbReference type="PANTHER" id="PTHR10795">
    <property type="entry name" value="PROPROTEIN CONVERTASE SUBTILISIN/KEXIN"/>
    <property type="match status" value="1"/>
</dbReference>
<dbReference type="Gene3D" id="3.30.70.80">
    <property type="entry name" value="Peptidase S8 propeptide/proteinase inhibitor I9"/>
    <property type="match status" value="1"/>
</dbReference>
<feature type="domain" description="Inhibitor I9" evidence="10">
    <location>
        <begin position="37"/>
        <end position="101"/>
    </location>
</feature>
<dbReference type="InterPro" id="IPR036852">
    <property type="entry name" value="Peptidase_S8/S53_dom_sf"/>
</dbReference>
<dbReference type="InterPro" id="IPR023828">
    <property type="entry name" value="Peptidase_S8_Ser-AS"/>
</dbReference>
<dbReference type="Gene3D" id="2.60.40.2310">
    <property type="match status" value="1"/>
</dbReference>
<evidence type="ECO:0000256" key="2">
    <source>
        <dbReference type="ARBA" id="ARBA00022670"/>
    </source>
</evidence>
<protein>
    <submittedName>
        <fullName evidence="11">Uncharacterized protein</fullName>
    </submittedName>
</protein>
<dbReference type="Proteomes" id="UP001153076">
    <property type="component" value="Unassembled WGS sequence"/>
</dbReference>
<dbReference type="EMBL" id="JAKOGI010002946">
    <property type="protein sequence ID" value="KAJ8421060.1"/>
    <property type="molecule type" value="Genomic_DNA"/>
</dbReference>
<evidence type="ECO:0000256" key="1">
    <source>
        <dbReference type="ARBA" id="ARBA00011073"/>
    </source>
</evidence>
<dbReference type="InterPro" id="IPR015500">
    <property type="entry name" value="Peptidase_S8_subtilisin-rel"/>
</dbReference>
<feature type="signal peptide" evidence="8">
    <location>
        <begin position="1"/>
        <end position="29"/>
    </location>
</feature>
<dbReference type="FunFam" id="3.40.50.200:FF:000006">
    <property type="entry name" value="Subtilisin-like protease SBT1.5"/>
    <property type="match status" value="1"/>
</dbReference>
<dbReference type="SUPFAM" id="SSF52743">
    <property type="entry name" value="Subtilisin-like"/>
    <property type="match status" value="1"/>
</dbReference>
<organism evidence="11 12">
    <name type="scientific">Carnegiea gigantea</name>
    <dbReference type="NCBI Taxonomy" id="171969"/>
    <lineage>
        <taxon>Eukaryota</taxon>
        <taxon>Viridiplantae</taxon>
        <taxon>Streptophyta</taxon>
        <taxon>Embryophyta</taxon>
        <taxon>Tracheophyta</taxon>
        <taxon>Spermatophyta</taxon>
        <taxon>Magnoliopsida</taxon>
        <taxon>eudicotyledons</taxon>
        <taxon>Gunneridae</taxon>
        <taxon>Pentapetalae</taxon>
        <taxon>Caryophyllales</taxon>
        <taxon>Cactineae</taxon>
        <taxon>Cactaceae</taxon>
        <taxon>Cactoideae</taxon>
        <taxon>Echinocereeae</taxon>
        <taxon>Carnegiea</taxon>
    </lineage>
</organism>
<name>A0A9Q1GI70_9CARY</name>
<dbReference type="Gene3D" id="3.50.30.30">
    <property type="match status" value="2"/>
</dbReference>
<comment type="similarity">
    <text evidence="1 6">Belongs to the peptidase S8 family.</text>
</comment>
<evidence type="ECO:0000256" key="3">
    <source>
        <dbReference type="ARBA" id="ARBA00022729"/>
    </source>
</evidence>
<dbReference type="InterPro" id="IPR000209">
    <property type="entry name" value="Peptidase_S8/S53_dom"/>
</dbReference>
<evidence type="ECO:0000256" key="8">
    <source>
        <dbReference type="SAM" id="SignalP"/>
    </source>
</evidence>
<dbReference type="Gene3D" id="3.40.50.200">
    <property type="entry name" value="Peptidase S8/S53 domain"/>
    <property type="match status" value="2"/>
</dbReference>
<dbReference type="GO" id="GO:0006508">
    <property type="term" value="P:proteolysis"/>
    <property type="evidence" value="ECO:0007669"/>
    <property type="project" value="UniProtKB-KW"/>
</dbReference>
<evidence type="ECO:0000313" key="11">
    <source>
        <dbReference type="EMBL" id="KAJ8421060.1"/>
    </source>
</evidence>
<accession>A0A9Q1GI70</accession>
<dbReference type="Pfam" id="PF00082">
    <property type="entry name" value="Peptidase_S8"/>
    <property type="match status" value="1"/>
</dbReference>
<evidence type="ECO:0000256" key="7">
    <source>
        <dbReference type="SAM" id="MobiDB-lite"/>
    </source>
</evidence>
<evidence type="ECO:0000313" key="12">
    <source>
        <dbReference type="Proteomes" id="UP001153076"/>
    </source>
</evidence>
<keyword evidence="4" id="KW-0378">Hydrolase</keyword>
<evidence type="ECO:0000259" key="10">
    <source>
        <dbReference type="Pfam" id="PF05922"/>
    </source>
</evidence>
<dbReference type="PROSITE" id="PS00138">
    <property type="entry name" value="SUBTILASE_SER"/>
    <property type="match status" value="1"/>
</dbReference>
<evidence type="ECO:0000259" key="9">
    <source>
        <dbReference type="Pfam" id="PF00082"/>
    </source>
</evidence>
<dbReference type="OrthoDB" id="206201at2759"/>
<evidence type="ECO:0000256" key="5">
    <source>
        <dbReference type="ARBA" id="ARBA00022825"/>
    </source>
</evidence>
<feature type="region of interest" description="Disordered" evidence="7">
    <location>
        <begin position="505"/>
        <end position="527"/>
    </location>
</feature>
<dbReference type="InterPro" id="IPR034197">
    <property type="entry name" value="Peptidases_S8_3"/>
</dbReference>
<comment type="caution">
    <text evidence="11">The sequence shown here is derived from an EMBL/GenBank/DDBJ whole genome shotgun (WGS) entry which is preliminary data.</text>
</comment>
<sequence length="621" mass="65665">MSTLNNLVAYFCTTLAILILMGHFPCISSAKTSQRCTYIIHMDKTLMPTVFTSHHHWYTSIVDSLTSTSTPAASFNDPKSMLPSSPKVLYSYDKALHGFSALRSFRDDGLPPVPSKWKGACESGQEFKTSMCNKKLIGARFFNKSIKAADPKVKLNMNSARDIEGHGTHTASTAAGTFVDGVAFFGYAPGTARGVAPRARVAVYKAVWEYGVHSSDVLAAFDQAISDGVDVISISLGFDGLPLYEDPVAIGSVAAMEHGVLLSSSAGNAGPFLGTLHNGIPWALTVAAGTIDRQFSGILSLGNGHTILGWSLFPANALAGPHEIIICTDMGTTLDQMSTIMGLKVAAAIFISDDPIDNNLLGGAPFPGIIINSKEGRSVVKYAKTTKRPWASMRFQQTSVGSRTAPAAAVYTSRGPSPSYSGILKPDLMASGSQILAAFVPLTGAATIGNNIILSSEYALLSGTSMACPHASGVAALLKAAHPTWSPTAIKSAMMTTANPLDNTGNPIKDDGEATKPASPLAMGSGQVDPNRALDPGLVYDATPQDFVNLLCSMNITKSQMLTITKSSKYHCLNTSPDFNYPSFIALYDNKTKTRVKTFQRTVTNVGPGGVATATYKARPP</sequence>
<keyword evidence="5" id="KW-0720">Serine protease</keyword>
<keyword evidence="3 8" id="KW-0732">Signal</keyword>
<reference evidence="11" key="1">
    <citation type="submission" date="2022-04" db="EMBL/GenBank/DDBJ databases">
        <title>Carnegiea gigantea Genome sequencing and assembly v2.</title>
        <authorList>
            <person name="Copetti D."/>
            <person name="Sanderson M.J."/>
            <person name="Burquez A."/>
            <person name="Wojciechowski M.F."/>
        </authorList>
    </citation>
    <scope>NUCLEOTIDE SEQUENCE</scope>
    <source>
        <strain evidence="11">SGP5-SGP5p</strain>
        <tissue evidence="11">Aerial part</tissue>
    </source>
</reference>
<dbReference type="AlphaFoldDB" id="A0A9Q1GI70"/>
<dbReference type="Pfam" id="PF05922">
    <property type="entry name" value="Inhibitor_I9"/>
    <property type="match status" value="1"/>
</dbReference>
<evidence type="ECO:0000256" key="6">
    <source>
        <dbReference type="PROSITE-ProRule" id="PRU01240"/>
    </source>
</evidence>
<comment type="caution">
    <text evidence="6">Lacks conserved residue(s) required for the propagation of feature annotation.</text>
</comment>
<dbReference type="PROSITE" id="PS51892">
    <property type="entry name" value="SUBTILASE"/>
    <property type="match status" value="1"/>
</dbReference>
<evidence type="ECO:0000256" key="4">
    <source>
        <dbReference type="ARBA" id="ARBA00022801"/>
    </source>
</evidence>
<gene>
    <name evidence="11" type="ORF">Cgig2_011183</name>
</gene>
<keyword evidence="2" id="KW-0645">Protease</keyword>
<keyword evidence="12" id="KW-1185">Reference proteome</keyword>
<dbReference type="InterPro" id="IPR045051">
    <property type="entry name" value="SBT"/>
</dbReference>
<dbReference type="GO" id="GO:0004252">
    <property type="term" value="F:serine-type endopeptidase activity"/>
    <property type="evidence" value="ECO:0007669"/>
    <property type="project" value="InterPro"/>
</dbReference>
<proteinExistence type="inferred from homology"/>
<dbReference type="CDD" id="cd04852">
    <property type="entry name" value="Peptidases_S8_3"/>
    <property type="match status" value="1"/>
</dbReference>
<dbReference type="InterPro" id="IPR010259">
    <property type="entry name" value="S8pro/Inhibitor_I9"/>
</dbReference>